<dbReference type="PANTHER" id="PTHR10963:SF55">
    <property type="entry name" value="GLYCOSIDE HYDROLASE FAMILY 16 PROTEIN"/>
    <property type="match status" value="1"/>
</dbReference>
<evidence type="ECO:0000256" key="1">
    <source>
        <dbReference type="ARBA" id="ARBA00006865"/>
    </source>
</evidence>
<dbReference type="EMBL" id="CP098808">
    <property type="protein sequence ID" value="USJ26830.1"/>
    <property type="molecule type" value="Genomic_DNA"/>
</dbReference>
<dbReference type="RefSeq" id="WP_112772379.1">
    <property type="nucleotide sequence ID" value="NZ_CP084487.1"/>
</dbReference>
<dbReference type="PROSITE" id="PS51762">
    <property type="entry name" value="GH16_2"/>
    <property type="match status" value="1"/>
</dbReference>
<evidence type="ECO:0000259" key="2">
    <source>
        <dbReference type="PROSITE" id="PS51762"/>
    </source>
</evidence>
<dbReference type="Proteomes" id="UP001055460">
    <property type="component" value="Plasmid pA"/>
</dbReference>
<proteinExistence type="inferred from homology"/>
<dbReference type="GO" id="GO:0004553">
    <property type="term" value="F:hydrolase activity, hydrolyzing O-glycosyl compounds"/>
    <property type="evidence" value="ECO:0007669"/>
    <property type="project" value="InterPro"/>
</dbReference>
<name>A0A9Q9DCX1_ENSAD</name>
<dbReference type="InterPro" id="IPR011049">
    <property type="entry name" value="Serralysin-like_metalloprot_C"/>
</dbReference>
<accession>A0A9Q9DCX1</accession>
<dbReference type="PRINTS" id="PR00313">
    <property type="entry name" value="CABNDNGRPT"/>
</dbReference>
<dbReference type="Pfam" id="PF00353">
    <property type="entry name" value="HemolysinCabind"/>
    <property type="match status" value="2"/>
</dbReference>
<evidence type="ECO:0000313" key="4">
    <source>
        <dbReference type="Proteomes" id="UP001055460"/>
    </source>
</evidence>
<dbReference type="GO" id="GO:0005975">
    <property type="term" value="P:carbohydrate metabolic process"/>
    <property type="evidence" value="ECO:0007669"/>
    <property type="project" value="InterPro"/>
</dbReference>
<organism evidence="3 4">
    <name type="scientific">Ensifer adhaerens</name>
    <name type="common">Sinorhizobium morelense</name>
    <dbReference type="NCBI Taxonomy" id="106592"/>
    <lineage>
        <taxon>Bacteria</taxon>
        <taxon>Pseudomonadati</taxon>
        <taxon>Pseudomonadota</taxon>
        <taxon>Alphaproteobacteria</taxon>
        <taxon>Hyphomicrobiales</taxon>
        <taxon>Rhizobiaceae</taxon>
        <taxon>Sinorhizobium/Ensifer group</taxon>
        <taxon>Ensifer</taxon>
    </lineage>
</organism>
<evidence type="ECO:0000313" key="3">
    <source>
        <dbReference type="EMBL" id="USJ26830.1"/>
    </source>
</evidence>
<dbReference type="InterPro" id="IPR050546">
    <property type="entry name" value="Glycosyl_Hydrlase_16"/>
</dbReference>
<reference evidence="3" key="1">
    <citation type="submission" date="2022-06" db="EMBL/GenBank/DDBJ databases">
        <title>Physiological and biochemical characterization and genomic elucidation of a strain of the genus Ensifer adhaerens M8 that combines arsenic oxidation and chromium reduction.</title>
        <authorList>
            <person name="Li X."/>
            <person name="Yu c."/>
        </authorList>
    </citation>
    <scope>NUCLEOTIDE SEQUENCE</scope>
    <source>
        <strain evidence="3">M8</strain>
        <plasmid evidence="3">pA</plasmid>
    </source>
</reference>
<dbReference type="InterPro" id="IPR013320">
    <property type="entry name" value="ConA-like_dom_sf"/>
</dbReference>
<geneLocation type="plasmid" evidence="3 4">
    <name>pA</name>
</geneLocation>
<dbReference type="CDD" id="cd08023">
    <property type="entry name" value="GH16_laminarinase_like"/>
    <property type="match status" value="1"/>
</dbReference>
<dbReference type="PANTHER" id="PTHR10963">
    <property type="entry name" value="GLYCOSYL HYDROLASE-RELATED"/>
    <property type="match status" value="1"/>
</dbReference>
<dbReference type="Pfam" id="PF00722">
    <property type="entry name" value="Glyco_hydro_16"/>
    <property type="match status" value="1"/>
</dbReference>
<dbReference type="InterPro" id="IPR001343">
    <property type="entry name" value="Hemolysn_Ca-bd"/>
</dbReference>
<dbReference type="Gene3D" id="2.60.120.200">
    <property type="match status" value="1"/>
</dbReference>
<dbReference type="SUPFAM" id="SSF49899">
    <property type="entry name" value="Concanavalin A-like lectins/glucanases"/>
    <property type="match status" value="1"/>
</dbReference>
<gene>
    <name evidence="3" type="ORF">NE863_23145</name>
</gene>
<feature type="domain" description="GH16" evidence="2">
    <location>
        <begin position="213"/>
        <end position="462"/>
    </location>
</feature>
<keyword evidence="3" id="KW-0614">Plasmid</keyword>
<dbReference type="Gene3D" id="2.150.10.10">
    <property type="entry name" value="Serralysin-like metalloprotease, C-terminal"/>
    <property type="match status" value="1"/>
</dbReference>
<comment type="similarity">
    <text evidence="1">Belongs to the glycosyl hydrolase 16 family.</text>
</comment>
<dbReference type="InterPro" id="IPR000757">
    <property type="entry name" value="Beta-glucanase-like"/>
</dbReference>
<dbReference type="AlphaFoldDB" id="A0A9Q9DCX1"/>
<sequence>MSRTAMNALGQPLHYSGSSTAWFSATGSGSTLYGTPGNDSIWGDGSVDVTMFGGTGDDVYYLYSSTNRAEEAPGEGIDTIDTWMSYSLPENFENLTVTGDGRHAFGNSADNIITGGSGSQTIDGRAGNDVLVGSGGADTFVFEHGNGSDLVTDFSSNDTIRLDGYGITSFEEVLANAGQQGDDLRLHLGDGESLVLADTTADQLQEGQFQLSLDRSALTQTFSDDFDTLQLTDGTGGIWDAKYWWAPEEGATLSENGELQWYVNPSYGPTASANPFSVEDGVLTITAERAPDAIQSEIGGYDYTSGMLTTYSSFAQTYGYFEMRADMPDDQGAWPAFWLLPADGSWPPELDVVEMRGQDTNTVITTAHSNESGEHTIVRDGAQVADTDGFHDYGVLWTEDEIVWYFDDTEIARADTPADMHEPMYMLVNLAVGGMAGTPDGDFDDGSQMKIDSIEAYALDADWLI</sequence>
<dbReference type="GO" id="GO:0005509">
    <property type="term" value="F:calcium ion binding"/>
    <property type="evidence" value="ECO:0007669"/>
    <property type="project" value="InterPro"/>
</dbReference>
<protein>
    <submittedName>
        <fullName evidence="3">Family 16 glycosylhydrolase</fullName>
    </submittedName>
</protein>
<dbReference type="SUPFAM" id="SSF51120">
    <property type="entry name" value="beta-Roll"/>
    <property type="match status" value="1"/>
</dbReference>